<gene>
    <name evidence="8" type="ORF">Ssi02_38180</name>
</gene>
<keyword evidence="2 6" id="KW-0812">Transmembrane</keyword>
<name>A0A919V8U1_9ACTN</name>
<dbReference type="Pfam" id="PF05140">
    <property type="entry name" value="ResB"/>
    <property type="match status" value="1"/>
</dbReference>
<dbReference type="PANTHER" id="PTHR31566">
    <property type="entry name" value="CYTOCHROME C BIOGENESIS PROTEIN CCS1, CHLOROPLASTIC"/>
    <property type="match status" value="1"/>
</dbReference>
<evidence type="ECO:0000256" key="6">
    <source>
        <dbReference type="SAM" id="Phobius"/>
    </source>
</evidence>
<dbReference type="InterPro" id="IPR007816">
    <property type="entry name" value="ResB-like_domain"/>
</dbReference>
<protein>
    <submittedName>
        <fullName evidence="8">Cytochrome c biogenesis protein ResB</fullName>
    </submittedName>
</protein>
<reference evidence="8" key="1">
    <citation type="submission" date="2021-01" db="EMBL/GenBank/DDBJ databases">
        <title>Whole genome shotgun sequence of Sinosporangium siamense NBRC 109515.</title>
        <authorList>
            <person name="Komaki H."/>
            <person name="Tamura T."/>
        </authorList>
    </citation>
    <scope>NUCLEOTIDE SEQUENCE</scope>
    <source>
        <strain evidence="8">NBRC 109515</strain>
    </source>
</reference>
<dbReference type="EMBL" id="BOOW01000023">
    <property type="protein sequence ID" value="GII93587.1"/>
    <property type="molecule type" value="Genomic_DNA"/>
</dbReference>
<organism evidence="8 9">
    <name type="scientific">Sinosporangium siamense</name>
    <dbReference type="NCBI Taxonomy" id="1367973"/>
    <lineage>
        <taxon>Bacteria</taxon>
        <taxon>Bacillati</taxon>
        <taxon>Actinomycetota</taxon>
        <taxon>Actinomycetes</taxon>
        <taxon>Streptosporangiales</taxon>
        <taxon>Streptosporangiaceae</taxon>
        <taxon>Sinosporangium</taxon>
    </lineage>
</organism>
<keyword evidence="3" id="KW-0201">Cytochrome c-type biogenesis</keyword>
<sequence>MAETTTDRKPGMTVKPPGGGGLGATGWLRWGWRTLTSMRTALVLLFLFAIGSIPGSLIPQRGVADDMVAKHFRDNPELSTWLDRLWLYDVFQAPWFAAIYLLLFLSLVGCVIPRTGVHLKELRRKPPAAPRNLGRLPHHASFTAATSVEEVASRLRKRRFRVATGPGWVAGEKGFLRESGNLLFHISLLGLLFAVGAGSLYGYRGNVLLVEGDGFSNTVAAYDRYLPGVQVSAESLSPFSFTLKEFQATYIVEGRQRGQALDFEADLRVTDEPGGPERDFKLKVNEPLDSGGTMTYLLGNGYAPSFTVTDGKGQVAFDGPVPCLTADKATFASECVIKVPDAEPEDLGFLIRFLPTSVKMKDGTYASAFPAQINPEVEVWAFSGDLGMDNGTPQSVYELNSDKLKPLLMQGKPVVGHGVAPKSVDAAPKAPAGEQAAPLQVGQSLDLPGGAGKITFTGVKEWVTLQTTYDPGRLPALIASVLAVAGLVLSLSIRRRRVWVRLTEAKEGDATVVEVGGLTRTEGGDAAFAGEFDDIVRALGARPAENAGDTDAHE</sequence>
<accession>A0A919V8U1</accession>
<dbReference type="PANTHER" id="PTHR31566:SF0">
    <property type="entry name" value="CYTOCHROME C BIOGENESIS PROTEIN CCS1, CHLOROPLASTIC"/>
    <property type="match status" value="1"/>
</dbReference>
<dbReference type="RefSeq" id="WP_239129024.1">
    <property type="nucleotide sequence ID" value="NZ_BOOW01000023.1"/>
</dbReference>
<comment type="caution">
    <text evidence="8">The sequence shown here is derived from an EMBL/GenBank/DDBJ whole genome shotgun (WGS) entry which is preliminary data.</text>
</comment>
<evidence type="ECO:0000256" key="5">
    <source>
        <dbReference type="ARBA" id="ARBA00023136"/>
    </source>
</evidence>
<dbReference type="GO" id="GO:0017004">
    <property type="term" value="P:cytochrome complex assembly"/>
    <property type="evidence" value="ECO:0007669"/>
    <property type="project" value="UniProtKB-KW"/>
</dbReference>
<feature type="transmembrane region" description="Helical" evidence="6">
    <location>
        <begin position="95"/>
        <end position="117"/>
    </location>
</feature>
<evidence type="ECO:0000256" key="1">
    <source>
        <dbReference type="ARBA" id="ARBA00004141"/>
    </source>
</evidence>
<evidence type="ECO:0000256" key="4">
    <source>
        <dbReference type="ARBA" id="ARBA00022989"/>
    </source>
</evidence>
<keyword evidence="9" id="KW-1185">Reference proteome</keyword>
<dbReference type="InterPro" id="IPR023494">
    <property type="entry name" value="Cyt_c_bgen_Ccs1/CcsB/ResB"/>
</dbReference>
<evidence type="ECO:0000259" key="7">
    <source>
        <dbReference type="Pfam" id="PF05140"/>
    </source>
</evidence>
<dbReference type="GO" id="GO:0016020">
    <property type="term" value="C:membrane"/>
    <property type="evidence" value="ECO:0007669"/>
    <property type="project" value="UniProtKB-SubCell"/>
</dbReference>
<dbReference type="Proteomes" id="UP000606172">
    <property type="component" value="Unassembled WGS sequence"/>
</dbReference>
<feature type="domain" description="ResB-like" evidence="7">
    <location>
        <begin position="38"/>
        <end position="532"/>
    </location>
</feature>
<comment type="subcellular location">
    <subcellularLocation>
        <location evidence="1">Membrane</location>
        <topology evidence="1">Multi-pass membrane protein</topology>
    </subcellularLocation>
</comment>
<feature type="transmembrane region" description="Helical" evidence="6">
    <location>
        <begin position="474"/>
        <end position="493"/>
    </location>
</feature>
<evidence type="ECO:0000256" key="3">
    <source>
        <dbReference type="ARBA" id="ARBA00022748"/>
    </source>
</evidence>
<feature type="transmembrane region" description="Helical" evidence="6">
    <location>
        <begin position="41"/>
        <end position="58"/>
    </location>
</feature>
<feature type="transmembrane region" description="Helical" evidence="6">
    <location>
        <begin position="182"/>
        <end position="203"/>
    </location>
</feature>
<keyword evidence="5 6" id="KW-0472">Membrane</keyword>
<keyword evidence="4 6" id="KW-1133">Transmembrane helix</keyword>
<proteinExistence type="predicted"/>
<evidence type="ECO:0000313" key="9">
    <source>
        <dbReference type="Proteomes" id="UP000606172"/>
    </source>
</evidence>
<evidence type="ECO:0000313" key="8">
    <source>
        <dbReference type="EMBL" id="GII93587.1"/>
    </source>
</evidence>
<dbReference type="AlphaFoldDB" id="A0A919V8U1"/>
<evidence type="ECO:0000256" key="2">
    <source>
        <dbReference type="ARBA" id="ARBA00022692"/>
    </source>
</evidence>